<feature type="chain" id="PRO_5034123220" description="Lipoprotein" evidence="2">
    <location>
        <begin position="23"/>
        <end position="98"/>
    </location>
</feature>
<dbReference type="PROSITE" id="PS51257">
    <property type="entry name" value="PROKAR_LIPOPROTEIN"/>
    <property type="match status" value="1"/>
</dbReference>
<evidence type="ECO:0000313" key="3">
    <source>
        <dbReference type="EMBL" id="GFF36545.1"/>
    </source>
</evidence>
<sequence length="98" mass="10296">MKASFLAIGLFSLLAACSPVLQETQGKASIDDGAGPGAWVKRSMEEHQQGGKASIDDGAGPGAWVKRSMEEHQESQGKASIDDGAGPSAWVKRSMEEH</sequence>
<feature type="signal peptide" evidence="2">
    <location>
        <begin position="1"/>
        <end position="22"/>
    </location>
</feature>
<evidence type="ECO:0000256" key="2">
    <source>
        <dbReference type="SAM" id="SignalP"/>
    </source>
</evidence>
<evidence type="ECO:0000313" key="4">
    <source>
        <dbReference type="Proteomes" id="UP000465221"/>
    </source>
</evidence>
<dbReference type="EMBL" id="BLKC01000029">
    <property type="protein sequence ID" value="GFF36545.1"/>
    <property type="molecule type" value="Genomic_DNA"/>
</dbReference>
<dbReference type="AlphaFoldDB" id="A0A8H3RSQ4"/>
<name>A0A8H3RSQ4_9EURO</name>
<evidence type="ECO:0000256" key="1">
    <source>
        <dbReference type="SAM" id="MobiDB-lite"/>
    </source>
</evidence>
<dbReference type="Proteomes" id="UP000465221">
    <property type="component" value="Unassembled WGS sequence"/>
</dbReference>
<accession>A0A8H3RSQ4</accession>
<gene>
    <name evidence="3" type="ORF">IFM46972_04922</name>
</gene>
<feature type="region of interest" description="Disordered" evidence="1">
    <location>
        <begin position="43"/>
        <end position="98"/>
    </location>
</feature>
<comment type="caution">
    <text evidence="3">The sequence shown here is derived from an EMBL/GenBank/DDBJ whole genome shotgun (WGS) entry which is preliminary data.</text>
</comment>
<evidence type="ECO:0008006" key="5">
    <source>
        <dbReference type="Google" id="ProtNLM"/>
    </source>
</evidence>
<organism evidence="3 4">
    <name type="scientific">Aspergillus udagawae</name>
    <dbReference type="NCBI Taxonomy" id="91492"/>
    <lineage>
        <taxon>Eukaryota</taxon>
        <taxon>Fungi</taxon>
        <taxon>Dikarya</taxon>
        <taxon>Ascomycota</taxon>
        <taxon>Pezizomycotina</taxon>
        <taxon>Eurotiomycetes</taxon>
        <taxon>Eurotiomycetidae</taxon>
        <taxon>Eurotiales</taxon>
        <taxon>Aspergillaceae</taxon>
        <taxon>Aspergillus</taxon>
        <taxon>Aspergillus subgen. Fumigati</taxon>
    </lineage>
</organism>
<reference evidence="3 4" key="1">
    <citation type="submission" date="2020-01" db="EMBL/GenBank/DDBJ databases">
        <title>Draft genome sequence of Aspergillus udagawae IFM 46972.</title>
        <authorList>
            <person name="Takahashi H."/>
            <person name="Yaguchi T."/>
        </authorList>
    </citation>
    <scope>NUCLEOTIDE SEQUENCE [LARGE SCALE GENOMIC DNA]</scope>
    <source>
        <strain evidence="3 4">IFM 46972</strain>
    </source>
</reference>
<protein>
    <recommendedName>
        <fullName evidence="5">Lipoprotein</fullName>
    </recommendedName>
</protein>
<keyword evidence="2" id="KW-0732">Signal</keyword>
<proteinExistence type="predicted"/>